<evidence type="ECO:0000256" key="4">
    <source>
        <dbReference type="ARBA" id="ARBA00023014"/>
    </source>
</evidence>
<keyword evidence="1" id="KW-0001">2Fe-2S</keyword>
<feature type="domain" description="Iron-binding zinc finger CDGSH type" evidence="5">
    <location>
        <begin position="205"/>
        <end position="242"/>
    </location>
</feature>
<dbReference type="InterPro" id="IPR052950">
    <property type="entry name" value="CISD"/>
</dbReference>
<dbReference type="InterPro" id="IPR010693">
    <property type="entry name" value="Divergent_4Fe-4S_mono-cluster"/>
</dbReference>
<evidence type="ECO:0000259" key="5">
    <source>
        <dbReference type="SMART" id="SM00704"/>
    </source>
</evidence>
<keyword evidence="3" id="KW-0408">Iron</keyword>
<dbReference type="AlphaFoldDB" id="A0A376G7U7"/>
<evidence type="ECO:0000256" key="2">
    <source>
        <dbReference type="ARBA" id="ARBA00022723"/>
    </source>
</evidence>
<dbReference type="GO" id="GO:0005737">
    <property type="term" value="C:cytoplasm"/>
    <property type="evidence" value="ECO:0007669"/>
    <property type="project" value="UniProtKB-ARBA"/>
</dbReference>
<gene>
    <name evidence="6" type="ORF">NCTC13456_01130</name>
</gene>
<dbReference type="InterPro" id="IPR018967">
    <property type="entry name" value="FeS-contain_CDGSH-typ"/>
</dbReference>
<dbReference type="RefSeq" id="WP_114999259.1">
    <property type="nucleotide sequence ID" value="NZ_UFXS01000001.1"/>
</dbReference>
<accession>A0A376G7U7</accession>
<keyword evidence="4" id="KW-0411">Iron-sulfur</keyword>
<reference evidence="6 7" key="1">
    <citation type="submission" date="2018-06" db="EMBL/GenBank/DDBJ databases">
        <authorList>
            <consortium name="Pathogen Informatics"/>
            <person name="Doyle S."/>
        </authorList>
    </citation>
    <scope>NUCLEOTIDE SEQUENCE [LARGE SCALE GENOMIC DNA]</scope>
    <source>
        <strain evidence="6 7">NCTC13456</strain>
    </source>
</reference>
<sequence>MDNQNKLNIQIGTTQNSDGIYIEVTENGPYLLHGKPKVVQQFIVPNQQGTSVNYQEGEEFEAKDATYLCRCGLSQHKPYCDGSHKKAAENGVDLTERATFNPELLTAEVIEGPVVSLSDDEKLCAFARFCDNGKRIWNQVEDSTQNSVDLSVEMAHHCPSGRLIVWDENNQPIEDDNTSASVGIIEDVANDLSGPYALWGGIPLKSANGEYYELRNRQTICRCGQSSNKPFCDGTHASMRFQDGLSKQPKADGKVF</sequence>
<evidence type="ECO:0000256" key="1">
    <source>
        <dbReference type="ARBA" id="ARBA00022714"/>
    </source>
</evidence>
<evidence type="ECO:0000313" key="6">
    <source>
        <dbReference type="EMBL" id="STD54656.1"/>
    </source>
</evidence>
<keyword evidence="2" id="KW-0479">Metal-binding</keyword>
<dbReference type="PANTHER" id="PTHR46491:SF3">
    <property type="entry name" value="CDGSH IRON-SULFUR DOMAIN-CONTAINING PROTEIN 3, MITOCHONDRIAL"/>
    <property type="match status" value="1"/>
</dbReference>
<protein>
    <submittedName>
        <fullName evidence="6">Uncharacterized conserved protein</fullName>
    </submittedName>
</protein>
<dbReference type="SMART" id="SM00704">
    <property type="entry name" value="ZnF_CDGSH"/>
    <property type="match status" value="2"/>
</dbReference>
<dbReference type="Pfam" id="PF09360">
    <property type="entry name" value="zf-CDGSH"/>
    <property type="match status" value="2"/>
</dbReference>
<dbReference type="STRING" id="343874.GCA_000805695_00284"/>
<dbReference type="GO" id="GO:0046872">
    <property type="term" value="F:metal ion binding"/>
    <property type="evidence" value="ECO:0007669"/>
    <property type="project" value="UniProtKB-KW"/>
</dbReference>
<organism evidence="6 7">
    <name type="scientific">Empedobacter falsenii</name>
    <dbReference type="NCBI Taxonomy" id="343874"/>
    <lineage>
        <taxon>Bacteria</taxon>
        <taxon>Pseudomonadati</taxon>
        <taxon>Bacteroidota</taxon>
        <taxon>Flavobacteriia</taxon>
        <taxon>Flavobacteriales</taxon>
        <taxon>Weeksellaceae</taxon>
        <taxon>Empedobacter</taxon>
    </lineage>
</organism>
<name>A0A376G7U7_9FLAO</name>
<dbReference type="Proteomes" id="UP000254737">
    <property type="component" value="Unassembled WGS sequence"/>
</dbReference>
<dbReference type="EMBL" id="UFXS01000001">
    <property type="protein sequence ID" value="STD54656.1"/>
    <property type="molecule type" value="Genomic_DNA"/>
</dbReference>
<dbReference type="PANTHER" id="PTHR46491">
    <property type="entry name" value="CDGSH IRON SULFUR DOMAIN PROTEIN HOMOLOG"/>
    <property type="match status" value="1"/>
</dbReference>
<dbReference type="GO" id="GO:0051537">
    <property type="term" value="F:2 iron, 2 sulfur cluster binding"/>
    <property type="evidence" value="ECO:0007669"/>
    <property type="project" value="UniProtKB-KW"/>
</dbReference>
<evidence type="ECO:0000313" key="7">
    <source>
        <dbReference type="Proteomes" id="UP000254737"/>
    </source>
</evidence>
<evidence type="ECO:0000256" key="3">
    <source>
        <dbReference type="ARBA" id="ARBA00023004"/>
    </source>
</evidence>
<dbReference type="Gene3D" id="3.40.5.90">
    <property type="entry name" value="CDGSH iron-sulfur domain, mitoNEET-type"/>
    <property type="match status" value="2"/>
</dbReference>
<dbReference type="Pfam" id="PF06902">
    <property type="entry name" value="Fer4_19"/>
    <property type="match status" value="1"/>
</dbReference>
<dbReference type="InterPro" id="IPR042216">
    <property type="entry name" value="MitoNEET_CISD"/>
</dbReference>
<feature type="domain" description="Iron-binding zinc finger CDGSH type" evidence="5">
    <location>
        <begin position="53"/>
        <end position="90"/>
    </location>
</feature>
<proteinExistence type="predicted"/>